<keyword evidence="7" id="KW-1185">Reference proteome</keyword>
<proteinExistence type="inferred from homology"/>
<evidence type="ECO:0000313" key="6">
    <source>
        <dbReference type="EMBL" id="CAD8132893.1"/>
    </source>
</evidence>
<reference evidence="6" key="1">
    <citation type="submission" date="2021-01" db="EMBL/GenBank/DDBJ databases">
        <authorList>
            <consortium name="Genoscope - CEA"/>
            <person name="William W."/>
        </authorList>
    </citation>
    <scope>NUCLEOTIDE SEQUENCE</scope>
</reference>
<dbReference type="Proteomes" id="UP000683925">
    <property type="component" value="Unassembled WGS sequence"/>
</dbReference>
<feature type="compositionally biased region" description="Basic and acidic residues" evidence="4">
    <location>
        <begin position="398"/>
        <end position="412"/>
    </location>
</feature>
<evidence type="ECO:0000256" key="4">
    <source>
        <dbReference type="SAM" id="MobiDB-lite"/>
    </source>
</evidence>
<dbReference type="EMBL" id="CAJJDP010000003">
    <property type="protein sequence ID" value="CAD8132893.1"/>
    <property type="molecule type" value="Genomic_DNA"/>
</dbReference>
<evidence type="ECO:0000259" key="5">
    <source>
        <dbReference type="PROSITE" id="PS51634"/>
    </source>
</evidence>
<evidence type="ECO:0000256" key="3">
    <source>
        <dbReference type="ARBA" id="ARBA00023242"/>
    </source>
</evidence>
<keyword evidence="3" id="KW-0539">Nucleus</keyword>
<feature type="domain" description="CRC" evidence="5">
    <location>
        <begin position="337"/>
        <end position="455"/>
    </location>
</feature>
<comment type="subcellular location">
    <subcellularLocation>
        <location evidence="1">Nucleus</location>
    </subcellularLocation>
</comment>
<feature type="region of interest" description="Disordered" evidence="4">
    <location>
        <begin position="394"/>
        <end position="414"/>
    </location>
</feature>
<gene>
    <name evidence="6" type="ORF">POCTA_138.1.T0040181</name>
</gene>
<dbReference type="PANTHER" id="PTHR12446">
    <property type="entry name" value="TESMIN/TSO1-RELATED"/>
    <property type="match status" value="1"/>
</dbReference>
<dbReference type="SMART" id="SM01114">
    <property type="entry name" value="CXC"/>
    <property type="match status" value="2"/>
</dbReference>
<dbReference type="AlphaFoldDB" id="A0A8S1RZX5"/>
<organism evidence="6 7">
    <name type="scientific">Paramecium octaurelia</name>
    <dbReference type="NCBI Taxonomy" id="43137"/>
    <lineage>
        <taxon>Eukaryota</taxon>
        <taxon>Sar</taxon>
        <taxon>Alveolata</taxon>
        <taxon>Ciliophora</taxon>
        <taxon>Intramacronucleata</taxon>
        <taxon>Oligohymenophorea</taxon>
        <taxon>Peniculida</taxon>
        <taxon>Parameciidae</taxon>
        <taxon>Paramecium</taxon>
    </lineage>
</organism>
<comment type="similarity">
    <text evidence="2">Belongs to the lin-54 family.</text>
</comment>
<dbReference type="Pfam" id="PF03638">
    <property type="entry name" value="TCR"/>
    <property type="match status" value="2"/>
</dbReference>
<dbReference type="PANTHER" id="PTHR12446:SF34">
    <property type="entry name" value="PROTEIN LIN-54 HOMOLOG"/>
    <property type="match status" value="1"/>
</dbReference>
<dbReference type="GO" id="GO:0006355">
    <property type="term" value="P:regulation of DNA-templated transcription"/>
    <property type="evidence" value="ECO:0007669"/>
    <property type="project" value="TreeGrafter"/>
</dbReference>
<comment type="caution">
    <text evidence="6">The sequence shown here is derived from an EMBL/GenBank/DDBJ whole genome shotgun (WGS) entry which is preliminary data.</text>
</comment>
<dbReference type="OrthoDB" id="6283463at2759"/>
<evidence type="ECO:0000256" key="1">
    <source>
        <dbReference type="ARBA" id="ARBA00004123"/>
    </source>
</evidence>
<sequence length="478" mass="55624">MPFIFMNYIKSHTQTDYLQYHVKLNTQIILISLCNLKQQISRIVNKFIKFYLCVGEFQFDKYNIITKLILLQIPLLCGNKQDSPLICQPSIDPFKIASDQKQKKSSLAQLQSAPLASIFSLNAGYKFCQFIYKNLNLNSVGEIHIQMSSDFKQDGTPFTKLFQRLEKIHQSPVFNADCVQHQDDMYIKDQSPEQVCKKLEFTPCLKSPNQFQPYSPLNHQTTKKANIFIISPARQINFDHTKTEQRLVNISSPLSSMKIPDDLQREEEEIQSEDQDNRSQFRSPPKSPHRKLERATKLKFINFVTLKKPLKFTSDQITNRKRTSSKRRKPQTEQKPKIIVCNCKKSKCLKLYCDCFAAGVTCGKDCNCCSCHNNDDHTKEREVVIKSIMERNPSAFRPKVESKSNSEDEQDHKPRHFKGCNCKKSNCLKKYCECYQMGVKCSELCKCDECKNCEMPVKKDSRKRIKHVHQNFKNTEIY</sequence>
<feature type="region of interest" description="Disordered" evidence="4">
    <location>
        <begin position="249"/>
        <end position="292"/>
    </location>
</feature>
<dbReference type="InterPro" id="IPR033467">
    <property type="entry name" value="Tesmin/TSO1-like_CXC"/>
</dbReference>
<dbReference type="GO" id="GO:0005634">
    <property type="term" value="C:nucleus"/>
    <property type="evidence" value="ECO:0007669"/>
    <property type="project" value="UniProtKB-SubCell"/>
</dbReference>
<dbReference type="InterPro" id="IPR028307">
    <property type="entry name" value="Lin-54_fam"/>
</dbReference>
<evidence type="ECO:0000313" key="7">
    <source>
        <dbReference type="Proteomes" id="UP000683925"/>
    </source>
</evidence>
<protein>
    <recommendedName>
        <fullName evidence="5">CRC domain-containing protein</fullName>
    </recommendedName>
</protein>
<name>A0A8S1RZX5_PAROT</name>
<evidence type="ECO:0000256" key="2">
    <source>
        <dbReference type="ARBA" id="ARBA00007267"/>
    </source>
</evidence>
<dbReference type="OMA" id="QDSPLIC"/>
<accession>A0A8S1RZX5</accession>
<dbReference type="InterPro" id="IPR005172">
    <property type="entry name" value="CRC"/>
</dbReference>
<feature type="compositionally biased region" description="Acidic residues" evidence="4">
    <location>
        <begin position="264"/>
        <end position="274"/>
    </location>
</feature>
<dbReference type="PROSITE" id="PS51634">
    <property type="entry name" value="CRC"/>
    <property type="match status" value="1"/>
</dbReference>